<gene>
    <name evidence="4" type="ORF">HRQ87_04605</name>
</gene>
<evidence type="ECO:0000256" key="2">
    <source>
        <dbReference type="ARBA" id="ARBA00023027"/>
    </source>
</evidence>
<dbReference type="RefSeq" id="WP_174135731.1">
    <property type="nucleotide sequence ID" value="NZ_JABUFE010000002.1"/>
</dbReference>
<evidence type="ECO:0000313" key="4">
    <source>
        <dbReference type="EMBL" id="NSX54079.1"/>
    </source>
</evidence>
<protein>
    <submittedName>
        <fullName evidence="4">Glyoxylate/hydroxypyruvate reductase A</fullName>
    </submittedName>
</protein>
<proteinExistence type="predicted"/>
<sequence>MINVLFAAADIRWDVYKDALPVAFEKAGLDVDLSRDHDPSVVDYIVYAPNSGLTDFTPFTRAKAVLNLWAGVEDVAGNQTLTIPLARMVETGLRDGMVEWVTGHVLRHHLGIDKNLKQQDGAWRQQVPPLAKDRPVTVLGLGELGATCGRMLAALKFPVTGWSRSQKDIPGITCLSGDDLDLALARADILVLLLPLTGETTNILNAERIAMMPKGAIVINPGRGALIDDDALLAALDSGHLSHATLDVFRKEPLPSDHPYWKHPQVTVTPHIASETRADTASDAIADNIKRGESGLPFVNVVDRDLGY</sequence>
<keyword evidence="5" id="KW-1185">Reference proteome</keyword>
<feature type="domain" description="D-isomer specific 2-hydroxyacid dehydrogenase NAD-binding" evidence="3">
    <location>
        <begin position="107"/>
        <end position="273"/>
    </location>
</feature>
<dbReference type="Proteomes" id="UP000777935">
    <property type="component" value="Unassembled WGS sequence"/>
</dbReference>
<keyword evidence="2" id="KW-0520">NAD</keyword>
<keyword evidence="1" id="KW-0560">Oxidoreductase</keyword>
<dbReference type="PANTHER" id="PTHR43333">
    <property type="entry name" value="2-HACID_DH_C DOMAIN-CONTAINING PROTEIN"/>
    <property type="match status" value="1"/>
</dbReference>
<evidence type="ECO:0000256" key="1">
    <source>
        <dbReference type="ARBA" id="ARBA00023002"/>
    </source>
</evidence>
<dbReference type="PROSITE" id="PS00671">
    <property type="entry name" value="D_2_HYDROXYACID_DH_3"/>
    <property type="match status" value="1"/>
</dbReference>
<dbReference type="CDD" id="cd12164">
    <property type="entry name" value="GDH_like_2"/>
    <property type="match status" value="1"/>
</dbReference>
<dbReference type="InterPro" id="IPR029753">
    <property type="entry name" value="D-isomer_DH_CS"/>
</dbReference>
<evidence type="ECO:0000313" key="5">
    <source>
        <dbReference type="Proteomes" id="UP000777935"/>
    </source>
</evidence>
<dbReference type="PANTHER" id="PTHR43333:SF1">
    <property type="entry name" value="D-ISOMER SPECIFIC 2-HYDROXYACID DEHYDROGENASE NAD-BINDING DOMAIN-CONTAINING PROTEIN"/>
    <property type="match status" value="1"/>
</dbReference>
<evidence type="ECO:0000259" key="3">
    <source>
        <dbReference type="Pfam" id="PF02826"/>
    </source>
</evidence>
<organism evidence="4 5">
    <name type="scientific">Parasulfitobacter algicola</name>
    <dbReference type="NCBI Taxonomy" id="2614809"/>
    <lineage>
        <taxon>Bacteria</taxon>
        <taxon>Pseudomonadati</taxon>
        <taxon>Pseudomonadota</taxon>
        <taxon>Alphaproteobacteria</taxon>
        <taxon>Rhodobacterales</taxon>
        <taxon>Roseobacteraceae</taxon>
        <taxon>Parasulfitobacter</taxon>
    </lineage>
</organism>
<dbReference type="Pfam" id="PF02826">
    <property type="entry name" value="2-Hacid_dh_C"/>
    <property type="match status" value="1"/>
</dbReference>
<dbReference type="InterPro" id="IPR036291">
    <property type="entry name" value="NAD(P)-bd_dom_sf"/>
</dbReference>
<dbReference type="EMBL" id="JABUFE010000002">
    <property type="protein sequence ID" value="NSX54079.1"/>
    <property type="molecule type" value="Genomic_DNA"/>
</dbReference>
<dbReference type="InterPro" id="IPR006140">
    <property type="entry name" value="D-isomer_DH_NAD-bd"/>
</dbReference>
<dbReference type="SUPFAM" id="SSF51735">
    <property type="entry name" value="NAD(P)-binding Rossmann-fold domains"/>
    <property type="match status" value="1"/>
</dbReference>
<comment type="caution">
    <text evidence="4">The sequence shown here is derived from an EMBL/GenBank/DDBJ whole genome shotgun (WGS) entry which is preliminary data.</text>
</comment>
<dbReference type="Gene3D" id="3.40.50.720">
    <property type="entry name" value="NAD(P)-binding Rossmann-like Domain"/>
    <property type="match status" value="2"/>
</dbReference>
<accession>A0ABX2IMH8</accession>
<reference evidence="4 5" key="1">
    <citation type="submission" date="2020-06" db="EMBL/GenBank/DDBJ databases">
        <title>Sulfitobacter algicola sp. nov., isolated from green algae.</title>
        <authorList>
            <person name="Wang C."/>
        </authorList>
    </citation>
    <scope>NUCLEOTIDE SEQUENCE [LARGE SCALE GENOMIC DNA]</scope>
    <source>
        <strain evidence="4 5">1151</strain>
    </source>
</reference>
<name>A0ABX2IMH8_9RHOB</name>